<dbReference type="RefSeq" id="WP_158658591.1">
    <property type="nucleotide sequence ID" value="NZ_AP027149.1"/>
</dbReference>
<evidence type="ECO:0000313" key="2">
    <source>
        <dbReference type="EMBL" id="ARN80412.1"/>
    </source>
</evidence>
<dbReference type="KEGG" id="mbry:B1812_04200"/>
<evidence type="ECO:0000313" key="3">
    <source>
        <dbReference type="Proteomes" id="UP000193978"/>
    </source>
</evidence>
<dbReference type="Proteomes" id="UP000193978">
    <property type="component" value="Chromosome"/>
</dbReference>
<dbReference type="AlphaFoldDB" id="A0A1W6MS77"/>
<name>A0A1W6MS77_9HYPH</name>
<dbReference type="Pfam" id="PF10691">
    <property type="entry name" value="DUF2497"/>
    <property type="match status" value="1"/>
</dbReference>
<feature type="region of interest" description="Disordered" evidence="1">
    <location>
        <begin position="15"/>
        <end position="34"/>
    </location>
</feature>
<dbReference type="EMBL" id="CP019948">
    <property type="protein sequence ID" value="ARN80412.1"/>
    <property type="molecule type" value="Genomic_DNA"/>
</dbReference>
<evidence type="ECO:0000256" key="1">
    <source>
        <dbReference type="SAM" id="MobiDB-lite"/>
    </source>
</evidence>
<keyword evidence="3" id="KW-1185">Reference proteome</keyword>
<sequence length="223" mass="23537">MEEILTSIRRLIAEDEAELGAAPPPSDGRRPLTDRVARAWAAAPVASTARAPQPLRGSAALEVGSRLSPAAAEIRGREPAGRVPGALEAETPLVDEAQVADVADPMTATLAHISPKPVAFDVVSAVEEPQGAGAFVEAEAPEVEAEAPESEPALVSAETAASVTAQFQSLVASKVLNDTGLLHEYAREMLRPMLKAWLDDHLPALVERLVRAEIERVARGGRR</sequence>
<protein>
    <recommendedName>
        <fullName evidence="4">Pole-organizing protein PopZ</fullName>
    </recommendedName>
</protein>
<organism evidence="2 3">
    <name type="scientific">Methylocystis bryophila</name>
    <dbReference type="NCBI Taxonomy" id="655015"/>
    <lineage>
        <taxon>Bacteria</taxon>
        <taxon>Pseudomonadati</taxon>
        <taxon>Pseudomonadota</taxon>
        <taxon>Alphaproteobacteria</taxon>
        <taxon>Hyphomicrobiales</taxon>
        <taxon>Methylocystaceae</taxon>
        <taxon>Methylocystis</taxon>
    </lineage>
</organism>
<proteinExistence type="predicted"/>
<dbReference type="InterPro" id="IPR019632">
    <property type="entry name" value="DUF2497"/>
</dbReference>
<reference evidence="2 3" key="1">
    <citation type="submission" date="2017-02" db="EMBL/GenBank/DDBJ databases">
        <authorList>
            <person name="Peterson S.W."/>
        </authorList>
    </citation>
    <scope>NUCLEOTIDE SEQUENCE [LARGE SCALE GENOMIC DNA]</scope>
    <source>
        <strain evidence="2 3">S285</strain>
    </source>
</reference>
<dbReference type="OrthoDB" id="7189469at2"/>
<evidence type="ECO:0008006" key="4">
    <source>
        <dbReference type="Google" id="ProtNLM"/>
    </source>
</evidence>
<dbReference type="STRING" id="655015.B1812_04200"/>
<gene>
    <name evidence="2" type="ORF">B1812_04200</name>
</gene>
<accession>A0A1W6MS77</accession>